<dbReference type="GO" id="GO:0042765">
    <property type="term" value="C:GPI-anchor transamidase complex"/>
    <property type="evidence" value="ECO:0007669"/>
    <property type="project" value="InterPro"/>
</dbReference>
<feature type="transmembrane region" description="Helical" evidence="2">
    <location>
        <begin position="36"/>
        <end position="58"/>
    </location>
</feature>
<dbReference type="Pfam" id="PF04114">
    <property type="entry name" value="Gaa1"/>
    <property type="match status" value="1"/>
</dbReference>
<dbReference type="OrthoDB" id="445301at2759"/>
<name>A0A1Y1UDH0_9TREE</name>
<dbReference type="PANTHER" id="PTHR13304:SF0">
    <property type="entry name" value="GLYCOSYLPHOSPHATIDYLINOSITOL ANCHOR ATTACHMENT 1 PROTEIN"/>
    <property type="match status" value="1"/>
</dbReference>
<dbReference type="InParanoid" id="A0A1Y1UDH0"/>
<dbReference type="RefSeq" id="XP_021869730.1">
    <property type="nucleotide sequence ID" value="XM_022013528.1"/>
</dbReference>
<keyword evidence="2" id="KW-1133">Transmembrane helix</keyword>
<dbReference type="GO" id="GO:0016255">
    <property type="term" value="P:attachment of GPI anchor to protein"/>
    <property type="evidence" value="ECO:0007669"/>
    <property type="project" value="TreeGrafter"/>
</dbReference>
<reference evidence="3 4" key="1">
    <citation type="submission" date="2017-03" db="EMBL/GenBank/DDBJ databases">
        <title>Widespread Adenine N6-methylation of Active Genes in Fungi.</title>
        <authorList>
            <consortium name="DOE Joint Genome Institute"/>
            <person name="Mondo S.J."/>
            <person name="Dannebaum R.O."/>
            <person name="Kuo R.C."/>
            <person name="Louie K.B."/>
            <person name="Bewick A.J."/>
            <person name="Labutti K."/>
            <person name="Haridas S."/>
            <person name="Kuo A."/>
            <person name="Salamov A."/>
            <person name="Ahrendt S.R."/>
            <person name="Lau R."/>
            <person name="Bowen B.P."/>
            <person name="Lipzen A."/>
            <person name="Sullivan W."/>
            <person name="Andreopoulos W.B."/>
            <person name="Clum A."/>
            <person name="Lindquist E."/>
            <person name="Daum C."/>
            <person name="Northen T.R."/>
            <person name="Ramamoorthy G."/>
            <person name="Schmitz R.J."/>
            <person name="Gryganskyi A."/>
            <person name="Culley D."/>
            <person name="Magnuson J."/>
            <person name="James T.Y."/>
            <person name="O'Malley M.A."/>
            <person name="Stajich J.E."/>
            <person name="Spatafora J.W."/>
            <person name="Visel A."/>
            <person name="Grigoriev I.V."/>
        </authorList>
    </citation>
    <scope>NUCLEOTIDE SEQUENCE [LARGE SCALE GENOMIC DNA]</scope>
    <source>
        <strain evidence="3 4">NRRL Y-17943</strain>
    </source>
</reference>
<accession>A0A1Y1UDH0</accession>
<feature type="transmembrane region" description="Helical" evidence="2">
    <location>
        <begin position="423"/>
        <end position="442"/>
    </location>
</feature>
<feature type="transmembrane region" description="Helical" evidence="2">
    <location>
        <begin position="384"/>
        <end position="411"/>
    </location>
</feature>
<dbReference type="PANTHER" id="PTHR13304">
    <property type="entry name" value="GLYCOSYLPHOSPHATIDYLINOSITOL ANCHOR ATTACHMENT 1 PROTEIN"/>
    <property type="match status" value="1"/>
</dbReference>
<dbReference type="InterPro" id="IPR007246">
    <property type="entry name" value="Gaa1"/>
</dbReference>
<comment type="caution">
    <text evidence="3">The sequence shown here is derived from an EMBL/GenBank/DDBJ whole genome shotgun (WGS) entry which is preliminary data.</text>
</comment>
<evidence type="ECO:0000313" key="3">
    <source>
        <dbReference type="EMBL" id="ORX35566.1"/>
    </source>
</evidence>
<evidence type="ECO:0000313" key="4">
    <source>
        <dbReference type="Proteomes" id="UP000193218"/>
    </source>
</evidence>
<dbReference type="STRING" id="4999.A0A1Y1UDH0"/>
<dbReference type="FunCoup" id="A0A1Y1UDH0">
    <property type="interactions" value="240"/>
</dbReference>
<proteinExistence type="predicted"/>
<feature type="coiled-coil region" evidence="1">
    <location>
        <begin position="89"/>
        <end position="116"/>
    </location>
</feature>
<gene>
    <name evidence="3" type="ORF">BD324DRAFT_581872</name>
</gene>
<evidence type="ECO:0000256" key="2">
    <source>
        <dbReference type="SAM" id="Phobius"/>
    </source>
</evidence>
<dbReference type="Proteomes" id="UP000193218">
    <property type="component" value="Unassembled WGS sequence"/>
</dbReference>
<dbReference type="EMBL" id="NBSH01000010">
    <property type="protein sequence ID" value="ORX35566.1"/>
    <property type="molecule type" value="Genomic_DNA"/>
</dbReference>
<sequence length="507" mass="56695">MFRQRGPSPDRREVNYTREHVAIAKTIRRRRRVVRWINRHLGGIRALLFGIGVVWILALPLEALWRGTYVDEHALQPNQVNTYWDWSNVHRADRYLDELEQMVNSTQAERSDYLQRAFSASGHDASNTSTSTYAHVQPPRSNGLEVILVSANWMSRESKPNLRGVAILLALADFLRGQNYWANDLVLVVGEGYLDGLEGFMQEYYDRFNGVIWTALNVDYPGHSFEHIGLFYEGLNGRLPNQDVINSVAQIARWSGGVTTRMHDIEEQGYIGAARHLLNHAAYSAFGRASGAHGVLAKHRIDAITLYCPNATGPHGFYTLGKTIESTLRSFNNLLERLHASYFFYLIPRSGKFIPVGHYLPAAILLGASVTLGGFDCPDPVQGLIWTTPVVAITILGWVVQSPLVTFLAVAAPKPQGTARRSFLSLCHLFFGALIPTLAMVNFPQAIALAFITSGHLAPWRWVRWIMVGLNPALLGSDLRREWETLGNLTWVGIMSVWVPLGIVAAM</sequence>
<protein>
    <submittedName>
        <fullName evidence="3">Putative GPI-anchor transamidase</fullName>
    </submittedName>
</protein>
<organism evidence="3 4">
    <name type="scientific">Kockovaella imperatae</name>
    <dbReference type="NCBI Taxonomy" id="4999"/>
    <lineage>
        <taxon>Eukaryota</taxon>
        <taxon>Fungi</taxon>
        <taxon>Dikarya</taxon>
        <taxon>Basidiomycota</taxon>
        <taxon>Agaricomycotina</taxon>
        <taxon>Tremellomycetes</taxon>
        <taxon>Tremellales</taxon>
        <taxon>Cuniculitremaceae</taxon>
        <taxon>Kockovaella</taxon>
    </lineage>
</organism>
<keyword evidence="1" id="KW-0175">Coiled coil</keyword>
<feature type="transmembrane region" description="Helical" evidence="2">
    <location>
        <begin position="486"/>
        <end position="506"/>
    </location>
</feature>
<keyword evidence="4" id="KW-1185">Reference proteome</keyword>
<dbReference type="AlphaFoldDB" id="A0A1Y1UDH0"/>
<keyword evidence="2" id="KW-0472">Membrane</keyword>
<evidence type="ECO:0000256" key="1">
    <source>
        <dbReference type="SAM" id="Coils"/>
    </source>
</evidence>
<dbReference type="GeneID" id="33555336"/>
<keyword evidence="2" id="KW-0812">Transmembrane</keyword>